<proteinExistence type="inferred from homology"/>
<dbReference type="EMBL" id="NJHN03000036">
    <property type="protein sequence ID" value="KAH9422365.1"/>
    <property type="molecule type" value="Genomic_DNA"/>
</dbReference>
<evidence type="ECO:0000313" key="3">
    <source>
        <dbReference type="EMBL" id="KAH9422365.1"/>
    </source>
</evidence>
<dbReference type="Pfam" id="PF02545">
    <property type="entry name" value="Maf"/>
    <property type="match status" value="2"/>
</dbReference>
<dbReference type="PANTHER" id="PTHR43213">
    <property type="entry name" value="BIFUNCTIONAL DTTP/UTP PYROPHOSPHATASE/METHYLTRANSFERASE PROTEIN-RELATED"/>
    <property type="match status" value="1"/>
</dbReference>
<evidence type="ECO:0000256" key="1">
    <source>
        <dbReference type="ARBA" id="ARBA00001968"/>
    </source>
</evidence>
<reference evidence="3 4" key="2">
    <citation type="journal article" date="2022" name="Mol. Biol. Evol.">
        <title>Comparative Genomics Reveals Insights into the Divergent Evolution of Astigmatic Mites and Household Pest Adaptations.</title>
        <authorList>
            <person name="Xiong Q."/>
            <person name="Wan A.T."/>
            <person name="Liu X."/>
            <person name="Fung C.S."/>
            <person name="Xiao X."/>
            <person name="Malainual N."/>
            <person name="Hou J."/>
            <person name="Wang L."/>
            <person name="Wang M."/>
            <person name="Yang K.Y."/>
            <person name="Cui Y."/>
            <person name="Leung E.L."/>
            <person name="Nong W."/>
            <person name="Shin S.K."/>
            <person name="Au S.W."/>
            <person name="Jeong K.Y."/>
            <person name="Chew F.T."/>
            <person name="Hui J.H."/>
            <person name="Leung T.F."/>
            <person name="Tungtrongchitr A."/>
            <person name="Zhong N."/>
            <person name="Liu Z."/>
            <person name="Tsui S.K."/>
        </authorList>
    </citation>
    <scope>NUCLEOTIDE SEQUENCE [LARGE SCALE GENOMIC DNA]</scope>
    <source>
        <strain evidence="3">Derp</strain>
    </source>
</reference>
<dbReference type="InterPro" id="IPR003697">
    <property type="entry name" value="Maf-like"/>
</dbReference>
<gene>
    <name evidence="3" type="ORF">DERP_003040</name>
</gene>
<comment type="cofactor">
    <cofactor evidence="1">
        <name>a divalent metal cation</name>
        <dbReference type="ChEBI" id="CHEBI:60240"/>
    </cofactor>
</comment>
<protein>
    <recommendedName>
        <fullName evidence="5">N-acetylserotonin O-methyltransferase-like protein</fullName>
    </recommendedName>
</protein>
<comment type="caution">
    <text evidence="3">The sequence shown here is derived from an EMBL/GenBank/DDBJ whole genome shotgun (WGS) entry which is preliminary data.</text>
</comment>
<evidence type="ECO:0008006" key="5">
    <source>
        <dbReference type="Google" id="ProtNLM"/>
    </source>
</evidence>
<dbReference type="CDD" id="cd00555">
    <property type="entry name" value="Maf"/>
    <property type="match status" value="1"/>
</dbReference>
<accession>A0ABQ8JIZ4</accession>
<dbReference type="InterPro" id="IPR029001">
    <property type="entry name" value="ITPase-like_fam"/>
</dbReference>
<dbReference type="Gene3D" id="3.90.950.10">
    <property type="match status" value="1"/>
</dbReference>
<dbReference type="Proteomes" id="UP000887458">
    <property type="component" value="Unassembled WGS sequence"/>
</dbReference>
<name>A0ABQ8JIZ4_DERPT</name>
<dbReference type="SUPFAM" id="SSF52972">
    <property type="entry name" value="ITPase-like"/>
    <property type="match status" value="2"/>
</dbReference>
<dbReference type="HAMAP" id="MF_00528">
    <property type="entry name" value="Maf"/>
    <property type="match status" value="1"/>
</dbReference>
<sequence length="257" mass="29120">MLEPIRHIISRQRNILASSSIRRKEILQSVQFNFEIIRPEFEENLDKNSFTHPCEYVKENAKQKALSVWRQLARNNNDDDNNNVADLVIGCDTVVTLDEKIYEKPKDDSDAIRMLMKLSGRTHTVFTGVALITRSKSISSSTLTTNIADQQQQQQTLSTTMAIQPQQMKKSSSLLCIDGDDYLVTTFHEATDVTISEMDKTIIESYVKTGEPLDKAGSYGIQGIGATLIESIRGDYFNVVGLPLHRLAKELYYMYTE</sequence>
<keyword evidence="2" id="KW-0378">Hydrolase</keyword>
<keyword evidence="4" id="KW-1185">Reference proteome</keyword>
<evidence type="ECO:0000313" key="4">
    <source>
        <dbReference type="Proteomes" id="UP000887458"/>
    </source>
</evidence>
<reference evidence="3 4" key="1">
    <citation type="journal article" date="2018" name="J. Allergy Clin. Immunol.">
        <title>High-quality assembly of Dermatophagoides pteronyssinus genome and transcriptome reveals a wide range of novel allergens.</title>
        <authorList>
            <person name="Liu X.Y."/>
            <person name="Yang K.Y."/>
            <person name="Wang M.Q."/>
            <person name="Kwok J.S."/>
            <person name="Zeng X."/>
            <person name="Yang Z."/>
            <person name="Xiao X.J."/>
            <person name="Lau C.P."/>
            <person name="Li Y."/>
            <person name="Huang Z.M."/>
            <person name="Ba J.G."/>
            <person name="Yim A.K."/>
            <person name="Ouyang C.Y."/>
            <person name="Ngai S.M."/>
            <person name="Chan T.F."/>
            <person name="Leung E.L."/>
            <person name="Liu L."/>
            <person name="Liu Z.G."/>
            <person name="Tsui S.K."/>
        </authorList>
    </citation>
    <scope>NUCLEOTIDE SEQUENCE [LARGE SCALE GENOMIC DNA]</scope>
    <source>
        <strain evidence="3">Derp</strain>
    </source>
</reference>
<dbReference type="PANTHER" id="PTHR43213:SF5">
    <property type="entry name" value="BIFUNCTIONAL DTTP_UTP PYROPHOSPHATASE_METHYLTRANSFERASE PROTEIN-RELATED"/>
    <property type="match status" value="1"/>
</dbReference>
<organism evidence="3 4">
    <name type="scientific">Dermatophagoides pteronyssinus</name>
    <name type="common">European house dust mite</name>
    <dbReference type="NCBI Taxonomy" id="6956"/>
    <lineage>
        <taxon>Eukaryota</taxon>
        <taxon>Metazoa</taxon>
        <taxon>Ecdysozoa</taxon>
        <taxon>Arthropoda</taxon>
        <taxon>Chelicerata</taxon>
        <taxon>Arachnida</taxon>
        <taxon>Acari</taxon>
        <taxon>Acariformes</taxon>
        <taxon>Sarcoptiformes</taxon>
        <taxon>Astigmata</taxon>
        <taxon>Psoroptidia</taxon>
        <taxon>Analgoidea</taxon>
        <taxon>Pyroglyphidae</taxon>
        <taxon>Dermatophagoidinae</taxon>
        <taxon>Dermatophagoides</taxon>
    </lineage>
</organism>
<evidence type="ECO:0000256" key="2">
    <source>
        <dbReference type="ARBA" id="ARBA00022801"/>
    </source>
</evidence>